<dbReference type="AlphaFoldDB" id="M0NET5"/>
<evidence type="ECO:0000256" key="1">
    <source>
        <dbReference type="SAM" id="Phobius"/>
    </source>
</evidence>
<comment type="caution">
    <text evidence="2">The sequence shown here is derived from an EMBL/GenBank/DDBJ whole genome shotgun (WGS) entry which is preliminary data.</text>
</comment>
<protein>
    <submittedName>
        <fullName evidence="2">Uncharacterized protein</fullName>
    </submittedName>
</protein>
<name>M0NET5_9EURY</name>
<organism evidence="2 3">
    <name type="scientific">Halococcus thailandensis JCM 13552</name>
    <dbReference type="NCBI Taxonomy" id="1227457"/>
    <lineage>
        <taxon>Archaea</taxon>
        <taxon>Methanobacteriati</taxon>
        <taxon>Methanobacteriota</taxon>
        <taxon>Stenosarchaea group</taxon>
        <taxon>Halobacteria</taxon>
        <taxon>Halobacteriales</taxon>
        <taxon>Halococcaceae</taxon>
        <taxon>Halococcus</taxon>
    </lineage>
</organism>
<evidence type="ECO:0000313" key="2">
    <source>
        <dbReference type="EMBL" id="EMA56366.1"/>
    </source>
</evidence>
<keyword evidence="1" id="KW-0812">Transmembrane</keyword>
<keyword evidence="3" id="KW-1185">Reference proteome</keyword>
<dbReference type="Proteomes" id="UP000011680">
    <property type="component" value="Unassembled WGS sequence"/>
</dbReference>
<feature type="transmembrane region" description="Helical" evidence="1">
    <location>
        <begin position="57"/>
        <end position="77"/>
    </location>
</feature>
<proteinExistence type="predicted"/>
<sequence length="84" mass="10026">MLMKQIQLIIHLQQQFLQHSIGSAGYCEFIIDEYMRVDRYNFQITSTFSWHFYYLDAIYLSTIVLQYYVGYFLWLAYGGLISGS</sequence>
<gene>
    <name evidence="2" type="ORF">C451_02734</name>
</gene>
<evidence type="ECO:0000313" key="3">
    <source>
        <dbReference type="Proteomes" id="UP000011680"/>
    </source>
</evidence>
<reference evidence="2 3" key="1">
    <citation type="journal article" date="2014" name="PLoS Genet.">
        <title>Phylogenetically driven sequencing of extremely halophilic archaea reveals strategies for static and dynamic osmo-response.</title>
        <authorList>
            <person name="Becker E.A."/>
            <person name="Seitzer P.M."/>
            <person name="Tritt A."/>
            <person name="Larsen D."/>
            <person name="Krusor M."/>
            <person name="Yao A.I."/>
            <person name="Wu D."/>
            <person name="Madern D."/>
            <person name="Eisen J.A."/>
            <person name="Darling A.E."/>
            <person name="Facciotti M.T."/>
        </authorList>
    </citation>
    <scope>NUCLEOTIDE SEQUENCE [LARGE SCALE GENOMIC DNA]</scope>
    <source>
        <strain evidence="2 3">JCM 13552</strain>
    </source>
</reference>
<keyword evidence="1" id="KW-0472">Membrane</keyword>
<dbReference type="EMBL" id="AOMF01000059">
    <property type="protein sequence ID" value="EMA56366.1"/>
    <property type="molecule type" value="Genomic_DNA"/>
</dbReference>
<keyword evidence="1" id="KW-1133">Transmembrane helix</keyword>
<accession>M0NET5</accession>